<organism evidence="2 3">
    <name type="scientific">Luteolibacter arcticus</name>
    <dbReference type="NCBI Taxonomy" id="1581411"/>
    <lineage>
        <taxon>Bacteria</taxon>
        <taxon>Pseudomonadati</taxon>
        <taxon>Verrucomicrobiota</taxon>
        <taxon>Verrucomicrobiia</taxon>
        <taxon>Verrucomicrobiales</taxon>
        <taxon>Verrucomicrobiaceae</taxon>
        <taxon>Luteolibacter</taxon>
    </lineage>
</organism>
<dbReference type="InterPro" id="IPR045584">
    <property type="entry name" value="Pilin-like"/>
</dbReference>
<evidence type="ECO:0000313" key="3">
    <source>
        <dbReference type="Proteomes" id="UP001320876"/>
    </source>
</evidence>
<keyword evidence="1" id="KW-0812">Transmembrane</keyword>
<evidence type="ECO:0000256" key="1">
    <source>
        <dbReference type="SAM" id="Phobius"/>
    </source>
</evidence>
<reference evidence="2 3" key="1">
    <citation type="submission" date="2022-10" db="EMBL/GenBank/DDBJ databases">
        <title>Luteolibacter arcticus strain CCTCC AB 2014275, whole genome shotgun sequencing project.</title>
        <authorList>
            <person name="Zhao G."/>
            <person name="Shen L."/>
        </authorList>
    </citation>
    <scope>NUCLEOTIDE SEQUENCE [LARGE SCALE GENOMIC DNA]</scope>
    <source>
        <strain evidence="2 3">CCTCC AB 2014275</strain>
    </source>
</reference>
<dbReference type="NCBIfam" id="TIGR02532">
    <property type="entry name" value="IV_pilin_GFxxxE"/>
    <property type="match status" value="1"/>
</dbReference>
<dbReference type="Proteomes" id="UP001320876">
    <property type="component" value="Unassembled WGS sequence"/>
</dbReference>
<dbReference type="SUPFAM" id="SSF54523">
    <property type="entry name" value="Pili subunits"/>
    <property type="match status" value="1"/>
</dbReference>
<dbReference type="EMBL" id="JAPDDT010000001">
    <property type="protein sequence ID" value="MCW1921826.1"/>
    <property type="molecule type" value="Genomic_DNA"/>
</dbReference>
<keyword evidence="1" id="KW-1133">Transmembrane helix</keyword>
<dbReference type="Pfam" id="PF07963">
    <property type="entry name" value="N_methyl"/>
    <property type="match status" value="1"/>
</dbReference>
<name>A0ABT3GDY1_9BACT</name>
<keyword evidence="3" id="KW-1185">Reference proteome</keyword>
<comment type="caution">
    <text evidence="2">The sequence shown here is derived from an EMBL/GenBank/DDBJ whole genome shotgun (WGS) entry which is preliminary data.</text>
</comment>
<accession>A0ABT3GDY1</accession>
<dbReference type="RefSeq" id="WP_264485935.1">
    <property type="nucleotide sequence ID" value="NZ_JAPDDT010000001.1"/>
</dbReference>
<dbReference type="InterPro" id="IPR012902">
    <property type="entry name" value="N_methyl_site"/>
</dbReference>
<proteinExistence type="predicted"/>
<dbReference type="PROSITE" id="PS00409">
    <property type="entry name" value="PROKAR_NTER_METHYL"/>
    <property type="match status" value="1"/>
</dbReference>
<protein>
    <submittedName>
        <fullName evidence="2">Prepilin-type N-terminal cleavage/methylation domain-containing protein</fullName>
    </submittedName>
</protein>
<evidence type="ECO:0000313" key="2">
    <source>
        <dbReference type="EMBL" id="MCW1921826.1"/>
    </source>
</evidence>
<sequence>MHFRPTRPAKGFSLIELLVVILIISVLLTLGAVGLKGIGGKGVSSAVSTAEAVFDEARAIAVGKGTRSRVLMDINDPQSTDNYKRRMLVVYEELDAQGEPIKDQWVMSSRPVTLPEGVFYSQSFSKKEHEKGTGDIENFALTTNKQTFDGNYLYYEFNSEGICTSPGASFIIGSGTRPQGDQPRVTGDAKRDFAGFIVWRNGRTSLFRGPDEIGIPTTLTTF</sequence>
<gene>
    <name evidence="2" type="ORF">OKA05_04635</name>
</gene>
<keyword evidence="1" id="KW-0472">Membrane</keyword>
<feature type="transmembrane region" description="Helical" evidence="1">
    <location>
        <begin position="12"/>
        <end position="35"/>
    </location>
</feature>